<dbReference type="CDD" id="cd18774">
    <property type="entry name" value="PDC2_HK_sensor"/>
    <property type="match status" value="1"/>
</dbReference>
<name>A0AA48K7V1_9BACT</name>
<keyword evidence="5 6" id="KW-0472">Membrane</keyword>
<evidence type="ECO:0000313" key="8">
    <source>
        <dbReference type="EMBL" id="BDU72289.1"/>
    </source>
</evidence>
<dbReference type="SUPFAM" id="SSF55073">
    <property type="entry name" value="Nucleotide cyclase"/>
    <property type="match status" value="1"/>
</dbReference>
<dbReference type="GO" id="GO:0005886">
    <property type="term" value="C:plasma membrane"/>
    <property type="evidence" value="ECO:0007669"/>
    <property type="project" value="UniProtKB-SubCell"/>
</dbReference>
<keyword evidence="2" id="KW-1003">Cell membrane</keyword>
<dbReference type="AlphaFoldDB" id="A0AA48K7V1"/>
<evidence type="ECO:0000256" key="1">
    <source>
        <dbReference type="ARBA" id="ARBA00004651"/>
    </source>
</evidence>
<organism evidence="8 9">
    <name type="scientific">Mesoterricola silvestris</name>
    <dbReference type="NCBI Taxonomy" id="2927979"/>
    <lineage>
        <taxon>Bacteria</taxon>
        <taxon>Pseudomonadati</taxon>
        <taxon>Acidobacteriota</taxon>
        <taxon>Holophagae</taxon>
        <taxon>Holophagales</taxon>
        <taxon>Holophagaceae</taxon>
        <taxon>Mesoterricola</taxon>
    </lineage>
</organism>
<feature type="transmembrane region" description="Helical" evidence="6">
    <location>
        <begin position="344"/>
        <end position="363"/>
    </location>
</feature>
<evidence type="ECO:0000256" key="4">
    <source>
        <dbReference type="ARBA" id="ARBA00022989"/>
    </source>
</evidence>
<dbReference type="InterPro" id="IPR001054">
    <property type="entry name" value="A/G_cyclase"/>
</dbReference>
<evidence type="ECO:0000256" key="5">
    <source>
        <dbReference type="ARBA" id="ARBA00023136"/>
    </source>
</evidence>
<accession>A0AA48K7V1</accession>
<dbReference type="EMBL" id="AP027080">
    <property type="protein sequence ID" value="BDU72289.1"/>
    <property type="molecule type" value="Genomic_DNA"/>
</dbReference>
<keyword evidence="3 6" id="KW-0812">Transmembrane</keyword>
<dbReference type="InterPro" id="IPR050697">
    <property type="entry name" value="Adenylyl/Guanylyl_Cyclase_3/4"/>
</dbReference>
<dbReference type="InterPro" id="IPR033479">
    <property type="entry name" value="dCache_1"/>
</dbReference>
<dbReference type="Pfam" id="PF00211">
    <property type="entry name" value="Guanylate_cyc"/>
    <property type="match status" value="1"/>
</dbReference>
<feature type="domain" description="Guanylate cyclase" evidence="7">
    <location>
        <begin position="445"/>
        <end position="574"/>
    </location>
</feature>
<dbReference type="PROSITE" id="PS50125">
    <property type="entry name" value="GUANYLATE_CYCLASE_2"/>
    <property type="match status" value="1"/>
</dbReference>
<dbReference type="SMART" id="SM00044">
    <property type="entry name" value="CYCc"/>
    <property type="match status" value="1"/>
</dbReference>
<dbReference type="Gene3D" id="6.10.340.10">
    <property type="match status" value="1"/>
</dbReference>
<dbReference type="GO" id="GO:0006171">
    <property type="term" value="P:cAMP biosynthetic process"/>
    <property type="evidence" value="ECO:0007669"/>
    <property type="project" value="TreeGrafter"/>
</dbReference>
<sequence length="696" mass="75810">MRRYSLKVAISTLVSGLILLSAASVATALYFGTREALYLTTRQAMGRMTRSVSDKLESRLAGAERLNLLLASLIRSGNLDPAREEAFTDFLADALAANPSLTVIDVGLPSGNKYQARTMDDGTLSRRLVHRSARDVLSTWHHANHAYAKEFPDTRADLETGYDPRERPWYKAALAAGRNTWTEVYGSRAGLNYSNVNPVYDAKGRLLCVTAIDLNVAGLSTFLEGLRVGRTGRAFIVDDAGHVVAMPLGPGHDLGRIIKSVPRGDRMEYSLREIGDLADAGIREAVLARRAAPQMKGWDFLAFRDPSGRRMLASFRPEPGHHFTVGVVVPEEEILGTIKHSLRITAGITLAFVALSLVLAYAISRAIARPLGDLVGAVDRIRLLDLGDPPRIPTSILEVVQIDRAIANMRNGLRSFKKYVPSDVVLDLIRLGREAVIEGEKRELTFFFSDIQDFTSISERVEPEELVAKLGAYFEAVSRVLIEHGGTVDKFIGDSVMGFWNAPKPLPDHALRACTSALRAQARIAELNAAWKGVAFHTRIGLHTGEAIVGNIGYDARMNYTAIGDNVNLASRLEGLNKVYGTRILISGATAAAAGDAILTRPLDRVSVKGKRNSGLILELVALRAEATPDQIAGAERFAEAFDRYQARDLTGALALLEEPARAGDGPAQVLAERCRHYLGAPPGDDWNGVFEHHAK</sequence>
<dbReference type="Pfam" id="PF02743">
    <property type="entry name" value="dCache_1"/>
    <property type="match status" value="1"/>
</dbReference>
<dbReference type="PANTHER" id="PTHR43081">
    <property type="entry name" value="ADENYLATE CYCLASE, TERMINAL-DIFFERENTIATION SPECIFIC-RELATED"/>
    <property type="match status" value="1"/>
</dbReference>
<comment type="subcellular location">
    <subcellularLocation>
        <location evidence="1">Cell membrane</location>
        <topology evidence="1">Multi-pass membrane protein</topology>
    </subcellularLocation>
</comment>
<evidence type="ECO:0000256" key="3">
    <source>
        <dbReference type="ARBA" id="ARBA00022692"/>
    </source>
</evidence>
<dbReference type="CDD" id="cd07302">
    <property type="entry name" value="CHD"/>
    <property type="match status" value="1"/>
</dbReference>
<evidence type="ECO:0000256" key="6">
    <source>
        <dbReference type="SAM" id="Phobius"/>
    </source>
</evidence>
<proteinExistence type="predicted"/>
<protein>
    <submittedName>
        <fullName evidence="8">Adenylate/guanylate cyclase domain-containing protein</fullName>
    </submittedName>
</protein>
<evidence type="ECO:0000256" key="2">
    <source>
        <dbReference type="ARBA" id="ARBA00022475"/>
    </source>
</evidence>
<dbReference type="Gene3D" id="3.30.70.1230">
    <property type="entry name" value="Nucleotide cyclase"/>
    <property type="match status" value="1"/>
</dbReference>
<dbReference type="InterPro" id="IPR029787">
    <property type="entry name" value="Nucleotide_cyclase"/>
</dbReference>
<dbReference type="CDD" id="cd12913">
    <property type="entry name" value="PDC1_MCP_like"/>
    <property type="match status" value="1"/>
</dbReference>
<reference evidence="9" key="1">
    <citation type="journal article" date="2023" name="Int. J. Syst. Evol. Microbiol.">
        <title>Mesoterricola silvestris gen. nov., sp. nov., Mesoterricola sediminis sp. nov., Geothrix oryzae sp. nov., Geothrix edaphica sp. nov., Geothrix rubra sp. nov., and Geothrix limicola sp. nov., six novel members of Acidobacteriota isolated from soils.</title>
        <authorList>
            <person name="Itoh H."/>
            <person name="Sugisawa Y."/>
            <person name="Mise K."/>
            <person name="Xu Z."/>
            <person name="Kuniyasu M."/>
            <person name="Ushijima N."/>
            <person name="Kawano K."/>
            <person name="Kobayashi E."/>
            <person name="Shiratori Y."/>
            <person name="Masuda Y."/>
            <person name="Senoo K."/>
        </authorList>
    </citation>
    <scope>NUCLEOTIDE SEQUENCE [LARGE SCALE GENOMIC DNA]</scope>
    <source>
        <strain evidence="9">W79</strain>
    </source>
</reference>
<dbReference type="Proteomes" id="UP001238179">
    <property type="component" value="Chromosome"/>
</dbReference>
<dbReference type="PANTHER" id="PTHR43081:SF1">
    <property type="entry name" value="ADENYLATE CYCLASE, TERMINAL-DIFFERENTIATION SPECIFIC"/>
    <property type="match status" value="1"/>
</dbReference>
<evidence type="ECO:0000259" key="7">
    <source>
        <dbReference type="PROSITE" id="PS50125"/>
    </source>
</evidence>
<dbReference type="KEGG" id="msil:METEAL_14630"/>
<evidence type="ECO:0000313" key="9">
    <source>
        <dbReference type="Proteomes" id="UP001238179"/>
    </source>
</evidence>
<keyword evidence="9" id="KW-1185">Reference proteome</keyword>
<gene>
    <name evidence="8" type="primary">cyaA_1</name>
    <name evidence="8" type="ORF">METEAL_14630</name>
</gene>
<dbReference type="GO" id="GO:0004016">
    <property type="term" value="F:adenylate cyclase activity"/>
    <property type="evidence" value="ECO:0007669"/>
    <property type="project" value="UniProtKB-ARBA"/>
</dbReference>
<dbReference type="RefSeq" id="WP_316415203.1">
    <property type="nucleotide sequence ID" value="NZ_AP027080.1"/>
</dbReference>
<keyword evidence="4 6" id="KW-1133">Transmembrane helix</keyword>
<dbReference type="GO" id="GO:0035556">
    <property type="term" value="P:intracellular signal transduction"/>
    <property type="evidence" value="ECO:0007669"/>
    <property type="project" value="InterPro"/>
</dbReference>
<dbReference type="Gene3D" id="3.30.450.20">
    <property type="entry name" value="PAS domain"/>
    <property type="match status" value="2"/>
</dbReference>